<dbReference type="RefSeq" id="WP_380656123.1">
    <property type="nucleotide sequence ID" value="NZ_JBHRVQ010000001.1"/>
</dbReference>
<feature type="transmembrane region" description="Helical" evidence="1">
    <location>
        <begin position="14"/>
        <end position="35"/>
    </location>
</feature>
<reference evidence="3" key="1">
    <citation type="journal article" date="2019" name="Int. J. Syst. Evol. Microbiol.">
        <title>The Global Catalogue of Microorganisms (GCM) 10K type strain sequencing project: providing services to taxonomists for standard genome sequencing and annotation.</title>
        <authorList>
            <consortium name="The Broad Institute Genomics Platform"/>
            <consortium name="The Broad Institute Genome Sequencing Center for Infectious Disease"/>
            <person name="Wu L."/>
            <person name="Ma J."/>
        </authorList>
    </citation>
    <scope>NUCLEOTIDE SEQUENCE [LARGE SCALE GENOMIC DNA]</scope>
    <source>
        <strain evidence="3">CCM 7756</strain>
    </source>
</reference>
<proteinExistence type="predicted"/>
<accession>A0ABV7N9W1</accession>
<keyword evidence="1" id="KW-0812">Transmembrane</keyword>
<keyword evidence="1" id="KW-1133">Transmembrane helix</keyword>
<keyword evidence="3" id="KW-1185">Reference proteome</keyword>
<keyword evidence="1" id="KW-0472">Membrane</keyword>
<comment type="caution">
    <text evidence="2">The sequence shown here is derived from an EMBL/GenBank/DDBJ whole genome shotgun (WGS) entry which is preliminary data.</text>
</comment>
<dbReference type="Proteomes" id="UP001595637">
    <property type="component" value="Unassembled WGS sequence"/>
</dbReference>
<organism evidence="2 3">
    <name type="scientific">Salinicoccus sesuvii</name>
    <dbReference type="NCBI Taxonomy" id="868281"/>
    <lineage>
        <taxon>Bacteria</taxon>
        <taxon>Bacillati</taxon>
        <taxon>Bacillota</taxon>
        <taxon>Bacilli</taxon>
        <taxon>Bacillales</taxon>
        <taxon>Staphylococcaceae</taxon>
        <taxon>Salinicoccus</taxon>
    </lineage>
</organism>
<gene>
    <name evidence="2" type="ORF">ACFOEO_11800</name>
</gene>
<dbReference type="EMBL" id="JBHRVQ010000001">
    <property type="protein sequence ID" value="MFC3389263.1"/>
    <property type="molecule type" value="Genomic_DNA"/>
</dbReference>
<protein>
    <submittedName>
        <fullName evidence="2">Uncharacterized protein</fullName>
    </submittedName>
</protein>
<evidence type="ECO:0000313" key="2">
    <source>
        <dbReference type="EMBL" id="MFC3389263.1"/>
    </source>
</evidence>
<evidence type="ECO:0000313" key="3">
    <source>
        <dbReference type="Proteomes" id="UP001595637"/>
    </source>
</evidence>
<sequence length="68" mass="8302">MMEFLYFPDDKTEYIPALLVVGLAIVLAYIAYRIVKRHSDRQEEKMRDFEQQVMERMQQEDRETSRRS</sequence>
<name>A0ABV7N9W1_9STAP</name>
<evidence type="ECO:0000256" key="1">
    <source>
        <dbReference type="SAM" id="Phobius"/>
    </source>
</evidence>